<keyword evidence="2 5" id="KW-0378">Hydrolase</keyword>
<dbReference type="GO" id="GO:0046475">
    <property type="term" value="P:glycerophospholipid catabolic process"/>
    <property type="evidence" value="ECO:0007669"/>
    <property type="project" value="TreeGrafter"/>
</dbReference>
<sequence>MRLLYFVLLLNCGFILVQGFSKVDCPKDASLRTAKNEQVSEGEARYLENRHKVIAKSFNRFYEDLSIPGIDIENINYPTISVAISGGGFRSMLISSGFILGMHQHGLWECTSYVAGISGGSWTLLKLILADFDVSSLTKFDIERVMLEGIPNFDLKNHDMIRQGDSGNDDQNNAKLLAMDAEFVRELRQQSIPLNKRDYNDEHTEQGEGYVPDYYQFLDELKKIFDTTDQYPENLLKFDKRSMDALYKIKGLVEDFFHQDETDQDSELDMLNDLMESFGKFRKTIGFYINLHREVRQKKEAGFPISFTDYLGQALIDRVPVGKLSSAKQFSNFLQSKKVAGYEVPIPIIVANAKTSKRPDIRNVVFEFSPFEFGSWHQNVSKFINMEYLGSSVEKGKLENCVKGFDSLGFITATSSSLFNNALLYIWKMVTTNIESNDKLKAIKTLFGVFGIGLSQLRSDYAIYQPNPYYGDTDVLSSISGSSRLLLVDGGEDGENIPIRPLLVSGRENDVIFIVDSSSDKENLPQMRKLQDTYDNIVMVEKNRRLVAVDEEIYEMDPMPYIPTQKELLLSNYSLSAPIAFGCHLQSYSPIRNNKKAVASQEKSLNSDRQVFHMPPILIYHGNYPITFQSNTSTFKLNYTKEEYNGMLNNGHHLFNNGDPQDEYLQCLGCVMLLRNNANQTSSFCDECVAKICYN</sequence>
<proteinExistence type="inferred from homology"/>
<comment type="similarity">
    <text evidence="1 6">Belongs to the lysophospholipase family.</text>
</comment>
<evidence type="ECO:0000256" key="6">
    <source>
        <dbReference type="RuleBase" id="RU362103"/>
    </source>
</evidence>
<evidence type="ECO:0000313" key="8">
    <source>
        <dbReference type="EMBL" id="BAO39447.1"/>
    </source>
</evidence>
<dbReference type="GO" id="GO:0005783">
    <property type="term" value="C:endoplasmic reticulum"/>
    <property type="evidence" value="ECO:0007669"/>
    <property type="project" value="TreeGrafter"/>
</dbReference>
<evidence type="ECO:0000256" key="3">
    <source>
        <dbReference type="ARBA" id="ARBA00022963"/>
    </source>
</evidence>
<dbReference type="InterPro" id="IPR002642">
    <property type="entry name" value="LysoPLipase_cat_dom"/>
</dbReference>
<dbReference type="SUPFAM" id="SSF52151">
    <property type="entry name" value="FabD/lysophospholipase-like"/>
    <property type="match status" value="1"/>
</dbReference>
<evidence type="ECO:0000256" key="5">
    <source>
        <dbReference type="PROSITE-ProRule" id="PRU00555"/>
    </source>
</evidence>
<evidence type="ECO:0000256" key="2">
    <source>
        <dbReference type="ARBA" id="ARBA00022801"/>
    </source>
</evidence>
<dbReference type="EC" id="3.1.1.5" evidence="6"/>
<dbReference type="RefSeq" id="XP_022675294.1">
    <property type="nucleotide sequence ID" value="XM_022818648.1"/>
</dbReference>
<organism evidence="8 9">
    <name type="scientific">Kluyveromyces marxianus (strain DMKU3-1042 / BCC 29191 / NBRC 104275)</name>
    <name type="common">Yeast</name>
    <name type="synonym">Candida kefyr</name>
    <dbReference type="NCBI Taxonomy" id="1003335"/>
    <lineage>
        <taxon>Eukaryota</taxon>
        <taxon>Fungi</taxon>
        <taxon>Dikarya</taxon>
        <taxon>Ascomycota</taxon>
        <taxon>Saccharomycotina</taxon>
        <taxon>Saccharomycetes</taxon>
        <taxon>Saccharomycetales</taxon>
        <taxon>Saccharomycetaceae</taxon>
        <taxon>Kluyveromyces</taxon>
    </lineage>
</organism>
<dbReference type="AlphaFoldDB" id="W0T759"/>
<dbReference type="GO" id="GO:0005886">
    <property type="term" value="C:plasma membrane"/>
    <property type="evidence" value="ECO:0007669"/>
    <property type="project" value="TreeGrafter"/>
</dbReference>
<dbReference type="GO" id="GO:0004622">
    <property type="term" value="F:phosphatidylcholine lysophospholipase activity"/>
    <property type="evidence" value="ECO:0007669"/>
    <property type="project" value="UniProtKB-EC"/>
</dbReference>
<keyword evidence="4 5" id="KW-0443">Lipid metabolism</keyword>
<dbReference type="Gene3D" id="3.40.1090.10">
    <property type="entry name" value="Cytosolic phospholipase A2 catalytic domain"/>
    <property type="match status" value="2"/>
</dbReference>
<dbReference type="KEGG" id="kmx:KLMA_30152"/>
<reference evidence="8 9" key="1">
    <citation type="journal article" date="2015" name="Biotechnol. Biofuels">
        <title>Genetic basis of the highly efficient yeast Kluyveromyces marxianus: complete genome sequence and transcriptome analyses.</title>
        <authorList>
            <person name="Lertwattanasakul N."/>
            <person name="Kosaka T."/>
            <person name="Hosoyama A."/>
            <person name="Suzuki Y."/>
            <person name="Rodrussamee N."/>
            <person name="Matsutani M."/>
            <person name="Murata M."/>
            <person name="Fujimoto N."/>
            <person name="Suprayogi"/>
            <person name="Tsuchikane K."/>
            <person name="Limtong S."/>
            <person name="Fujita N."/>
            <person name="Yamada M."/>
        </authorList>
    </citation>
    <scope>NUCLEOTIDE SEQUENCE [LARGE SCALE GENOMIC DNA]</scope>
    <source>
        <strain evidence="9">DMKU3-1042 / BCC 29191 / NBRC 104275</strain>
    </source>
</reference>
<feature type="signal peptide" evidence="6">
    <location>
        <begin position="1"/>
        <end position="19"/>
    </location>
</feature>
<accession>W0T759</accession>
<gene>
    <name evidence="8" type="primary">SPO1</name>
    <name evidence="8" type="ORF">KLMA_30152</name>
</gene>
<dbReference type="VEuPathDB" id="FungiDB:KLMA_30152"/>
<keyword evidence="6" id="KW-0732">Signal</keyword>
<dbReference type="PANTHER" id="PTHR10728:SF56">
    <property type="entry name" value="MEIOTIC PHOSPHOLIPASE SPO1-RELATED"/>
    <property type="match status" value="1"/>
</dbReference>
<dbReference type="GeneID" id="34715439"/>
<dbReference type="GO" id="GO:0005829">
    <property type="term" value="C:cytosol"/>
    <property type="evidence" value="ECO:0007669"/>
    <property type="project" value="TreeGrafter"/>
</dbReference>
<dbReference type="PROSITE" id="PS51210">
    <property type="entry name" value="PLA2C"/>
    <property type="match status" value="1"/>
</dbReference>
<dbReference type="EMBL" id="AP012215">
    <property type="protein sequence ID" value="BAO39447.1"/>
    <property type="molecule type" value="Genomic_DNA"/>
</dbReference>
<dbReference type="GO" id="GO:0004623">
    <property type="term" value="F:phospholipase A2 activity"/>
    <property type="evidence" value="ECO:0007669"/>
    <property type="project" value="TreeGrafter"/>
</dbReference>
<dbReference type="GO" id="GO:0005576">
    <property type="term" value="C:extracellular region"/>
    <property type="evidence" value="ECO:0007669"/>
    <property type="project" value="TreeGrafter"/>
</dbReference>
<dbReference type="Pfam" id="PF01735">
    <property type="entry name" value="PLA2_B"/>
    <property type="match status" value="2"/>
</dbReference>
<dbReference type="SMART" id="SM00022">
    <property type="entry name" value="PLAc"/>
    <property type="match status" value="1"/>
</dbReference>
<evidence type="ECO:0000313" key="9">
    <source>
        <dbReference type="Proteomes" id="UP000065495"/>
    </source>
</evidence>
<comment type="catalytic activity">
    <reaction evidence="6">
        <text>a 1-acyl-sn-glycero-3-phosphocholine + H2O = sn-glycerol 3-phosphocholine + a fatty acid + H(+)</text>
        <dbReference type="Rhea" id="RHEA:15177"/>
        <dbReference type="ChEBI" id="CHEBI:15377"/>
        <dbReference type="ChEBI" id="CHEBI:15378"/>
        <dbReference type="ChEBI" id="CHEBI:16870"/>
        <dbReference type="ChEBI" id="CHEBI:28868"/>
        <dbReference type="ChEBI" id="CHEBI:58168"/>
        <dbReference type="EC" id="3.1.1.5"/>
    </reaction>
</comment>
<feature type="chain" id="PRO_5005149499" description="Lysophospholipase" evidence="6">
    <location>
        <begin position="20"/>
        <end position="695"/>
    </location>
</feature>
<dbReference type="PANTHER" id="PTHR10728">
    <property type="entry name" value="CYTOSOLIC PHOSPHOLIPASE A2"/>
    <property type="match status" value="1"/>
</dbReference>
<name>W0T759_KLUMD</name>
<evidence type="ECO:0000256" key="1">
    <source>
        <dbReference type="ARBA" id="ARBA00008780"/>
    </source>
</evidence>
<evidence type="ECO:0000259" key="7">
    <source>
        <dbReference type="PROSITE" id="PS51210"/>
    </source>
</evidence>
<protein>
    <recommendedName>
        <fullName evidence="6">Lysophospholipase</fullName>
        <ecNumber evidence="6">3.1.1.5</ecNumber>
    </recommendedName>
</protein>
<feature type="domain" description="PLA2c" evidence="7">
    <location>
        <begin position="24"/>
        <end position="695"/>
    </location>
</feature>
<dbReference type="OrthoDB" id="4084751at2759"/>
<keyword evidence="3 5" id="KW-0442">Lipid degradation</keyword>
<dbReference type="Proteomes" id="UP000065495">
    <property type="component" value="Chromosome 3"/>
</dbReference>
<evidence type="ECO:0000256" key="4">
    <source>
        <dbReference type="ARBA" id="ARBA00023098"/>
    </source>
</evidence>
<dbReference type="InterPro" id="IPR016035">
    <property type="entry name" value="Acyl_Trfase/lysoPLipase"/>
</dbReference>